<evidence type="ECO:0000313" key="1">
    <source>
        <dbReference type="EMBL" id="KAJ7354241.1"/>
    </source>
</evidence>
<name>A0AAD7EX93_9AGAR</name>
<dbReference type="Gene3D" id="3.40.50.300">
    <property type="entry name" value="P-loop containing nucleotide triphosphate hydrolases"/>
    <property type="match status" value="1"/>
</dbReference>
<dbReference type="PANTHER" id="PTHR36978">
    <property type="entry name" value="P-LOOP CONTAINING NUCLEOTIDE TRIPHOSPHATE HYDROLASE"/>
    <property type="match status" value="1"/>
</dbReference>
<dbReference type="SUPFAM" id="SSF52540">
    <property type="entry name" value="P-loop containing nucleoside triphosphate hydrolases"/>
    <property type="match status" value="1"/>
</dbReference>
<evidence type="ECO:0000313" key="2">
    <source>
        <dbReference type="Proteomes" id="UP001218218"/>
    </source>
</evidence>
<dbReference type="InterPro" id="IPR027417">
    <property type="entry name" value="P-loop_NTPase"/>
</dbReference>
<dbReference type="Pfam" id="PF17784">
    <property type="entry name" value="Sulfotransfer_4"/>
    <property type="match status" value="1"/>
</dbReference>
<reference evidence="1" key="1">
    <citation type="submission" date="2023-03" db="EMBL/GenBank/DDBJ databases">
        <title>Massive genome expansion in bonnet fungi (Mycena s.s.) driven by repeated elements and novel gene families across ecological guilds.</title>
        <authorList>
            <consortium name="Lawrence Berkeley National Laboratory"/>
            <person name="Harder C.B."/>
            <person name="Miyauchi S."/>
            <person name="Viragh M."/>
            <person name="Kuo A."/>
            <person name="Thoen E."/>
            <person name="Andreopoulos B."/>
            <person name="Lu D."/>
            <person name="Skrede I."/>
            <person name="Drula E."/>
            <person name="Henrissat B."/>
            <person name="Morin E."/>
            <person name="Kohler A."/>
            <person name="Barry K."/>
            <person name="LaButti K."/>
            <person name="Morin E."/>
            <person name="Salamov A."/>
            <person name="Lipzen A."/>
            <person name="Mereny Z."/>
            <person name="Hegedus B."/>
            <person name="Baldrian P."/>
            <person name="Stursova M."/>
            <person name="Weitz H."/>
            <person name="Taylor A."/>
            <person name="Grigoriev I.V."/>
            <person name="Nagy L.G."/>
            <person name="Martin F."/>
            <person name="Kauserud H."/>
        </authorList>
    </citation>
    <scope>NUCLEOTIDE SEQUENCE</scope>
    <source>
        <strain evidence="1">CBHHK002</strain>
    </source>
</reference>
<dbReference type="GO" id="GO:0016787">
    <property type="term" value="F:hydrolase activity"/>
    <property type="evidence" value="ECO:0007669"/>
    <property type="project" value="UniProtKB-KW"/>
</dbReference>
<comment type="caution">
    <text evidence="1">The sequence shown here is derived from an EMBL/GenBank/DDBJ whole genome shotgun (WGS) entry which is preliminary data.</text>
</comment>
<dbReference type="InterPro" id="IPR040632">
    <property type="entry name" value="Sulfotransfer_4"/>
</dbReference>
<accession>A0AAD7EX93</accession>
<dbReference type="PANTHER" id="PTHR36978:SF4">
    <property type="entry name" value="P-LOOP CONTAINING NUCLEOSIDE TRIPHOSPHATE HYDROLASE PROTEIN"/>
    <property type="match status" value="1"/>
</dbReference>
<dbReference type="AlphaFoldDB" id="A0AAD7EX93"/>
<sequence length="236" mass="27218">MDRRGAKRTVPMKVLVLGFCRTGTACDDAEALEALGYRETHHMQSILRNPAEVDMWREAIDAKFFGKGKPHAVTDLPAILFSEELIAAYPEAKVVLTNRDPAKWWKSYSGSLQTLYRWKRVRVAGWFDPWHFGKVIKFAFMAVTIVLGDAAARAEKEKSKARFVEHYENVRKIVPKERLLEYEVGEGWHRLCKFLGDKVPDTEFPRVNDTETLKRNIDISSWQSDRWCHSSVTFPS</sequence>
<gene>
    <name evidence="1" type="ORF">DFH08DRAFT_912769</name>
</gene>
<dbReference type="Proteomes" id="UP001218218">
    <property type="component" value="Unassembled WGS sequence"/>
</dbReference>
<protein>
    <submittedName>
        <fullName evidence="1">P-loop containing nucleoside triphosphate hydrolase protein</fullName>
    </submittedName>
</protein>
<organism evidence="1 2">
    <name type="scientific">Mycena albidolilacea</name>
    <dbReference type="NCBI Taxonomy" id="1033008"/>
    <lineage>
        <taxon>Eukaryota</taxon>
        <taxon>Fungi</taxon>
        <taxon>Dikarya</taxon>
        <taxon>Basidiomycota</taxon>
        <taxon>Agaricomycotina</taxon>
        <taxon>Agaricomycetes</taxon>
        <taxon>Agaricomycetidae</taxon>
        <taxon>Agaricales</taxon>
        <taxon>Marasmiineae</taxon>
        <taxon>Mycenaceae</taxon>
        <taxon>Mycena</taxon>
    </lineage>
</organism>
<keyword evidence="2" id="KW-1185">Reference proteome</keyword>
<proteinExistence type="predicted"/>
<keyword evidence="1" id="KW-0378">Hydrolase</keyword>
<dbReference type="EMBL" id="JARIHO010000010">
    <property type="protein sequence ID" value="KAJ7354241.1"/>
    <property type="molecule type" value="Genomic_DNA"/>
</dbReference>